<evidence type="ECO:0000313" key="2">
    <source>
        <dbReference type="EMBL" id="RLU56722.1"/>
    </source>
</evidence>
<dbReference type="GeneID" id="35765809"/>
<organism evidence="2 3">
    <name type="scientific">Streptococcus iniae</name>
    <name type="common">Streptococcus shiloi</name>
    <dbReference type="NCBI Taxonomy" id="1346"/>
    <lineage>
        <taxon>Bacteria</taxon>
        <taxon>Bacillati</taxon>
        <taxon>Bacillota</taxon>
        <taxon>Bacilli</taxon>
        <taxon>Lactobacillales</taxon>
        <taxon>Streptococcaceae</taxon>
        <taxon>Streptococcus</taxon>
    </lineage>
</organism>
<name>A0A3L8GFQ7_STRIN</name>
<accession>A0A3L8GFQ7</accession>
<reference evidence="2 3" key="1">
    <citation type="submission" date="2018-06" db="EMBL/GenBank/DDBJ databases">
        <title>Mutators as drivers of adaptation in pathogenic bacteria and a risk factor for host jumps and vaccine escape.</title>
        <authorList>
            <person name="Barnes A.C."/>
            <person name="Silayeva O."/>
        </authorList>
    </citation>
    <scope>NUCLEOTIDE SEQUENCE [LARGE SCALE GENOMIC DNA]</scope>
    <source>
        <strain evidence="2 3">QMA0445</strain>
    </source>
</reference>
<gene>
    <name evidence="2" type="ORF">DIY07_06090</name>
</gene>
<dbReference type="OrthoDB" id="2224563at2"/>
<keyword evidence="1" id="KW-0812">Transmembrane</keyword>
<dbReference type="EMBL" id="QLQD01000054">
    <property type="protein sequence ID" value="RLU56722.1"/>
    <property type="molecule type" value="Genomic_DNA"/>
</dbReference>
<sequence length="78" mass="9290">MDYINQLLKLTSHLLFIGISYQLLISLFDWTKIIRNSRDNFGRVRLFVFFLAIIMGFMVSHFMLELIQMSQSLFLVLK</sequence>
<dbReference type="InterPro" id="IPR009526">
    <property type="entry name" value="DUF1146"/>
</dbReference>
<evidence type="ECO:0000256" key="1">
    <source>
        <dbReference type="SAM" id="Phobius"/>
    </source>
</evidence>
<keyword evidence="1" id="KW-1133">Transmembrane helix</keyword>
<dbReference type="Pfam" id="PF06612">
    <property type="entry name" value="DUF1146"/>
    <property type="match status" value="1"/>
</dbReference>
<comment type="caution">
    <text evidence="2">The sequence shown here is derived from an EMBL/GenBank/DDBJ whole genome shotgun (WGS) entry which is preliminary data.</text>
</comment>
<feature type="transmembrane region" description="Helical" evidence="1">
    <location>
        <begin position="46"/>
        <end position="64"/>
    </location>
</feature>
<dbReference type="RefSeq" id="WP_071794729.1">
    <property type="nucleotide sequence ID" value="NZ_CP010783.1"/>
</dbReference>
<feature type="transmembrane region" description="Helical" evidence="1">
    <location>
        <begin position="12"/>
        <end position="34"/>
    </location>
</feature>
<proteinExistence type="predicted"/>
<dbReference type="Proteomes" id="UP000269148">
    <property type="component" value="Unassembled WGS sequence"/>
</dbReference>
<dbReference type="AlphaFoldDB" id="A0A3L8GFQ7"/>
<dbReference type="NCBIfam" id="TIGR02327">
    <property type="entry name" value="int_mem_ywzB"/>
    <property type="match status" value="1"/>
</dbReference>
<protein>
    <submittedName>
        <fullName evidence="2">DUF1146 domain-containing protein</fullName>
    </submittedName>
</protein>
<evidence type="ECO:0000313" key="3">
    <source>
        <dbReference type="Proteomes" id="UP000269148"/>
    </source>
</evidence>
<keyword evidence="1" id="KW-0472">Membrane</keyword>